<accession>A0ABD5EVE5</accession>
<dbReference type="Proteomes" id="UP001183535">
    <property type="component" value="Unassembled WGS sequence"/>
</dbReference>
<name>A0ABD5EVE5_9ACTN</name>
<gene>
    <name evidence="2" type="ORF">RM877_28735</name>
</gene>
<dbReference type="RefSeq" id="WP_093823317.1">
    <property type="nucleotide sequence ID" value="NZ_JAVRES010000019.1"/>
</dbReference>
<evidence type="ECO:0000313" key="2">
    <source>
        <dbReference type="EMBL" id="MDT0438668.1"/>
    </source>
</evidence>
<keyword evidence="3" id="KW-1185">Reference proteome</keyword>
<feature type="region of interest" description="Disordered" evidence="1">
    <location>
        <begin position="1"/>
        <end position="20"/>
    </location>
</feature>
<protein>
    <submittedName>
        <fullName evidence="2">Uncharacterized protein</fullName>
    </submittedName>
</protein>
<dbReference type="AlphaFoldDB" id="A0ABD5EVE5"/>
<dbReference type="EMBL" id="JAVRES010000019">
    <property type="protein sequence ID" value="MDT0438668.1"/>
    <property type="molecule type" value="Genomic_DNA"/>
</dbReference>
<comment type="caution">
    <text evidence="2">The sequence shown here is derived from an EMBL/GenBank/DDBJ whole genome shotgun (WGS) entry which is preliminary data.</text>
</comment>
<reference evidence="3" key="1">
    <citation type="submission" date="2023-07" db="EMBL/GenBank/DDBJ databases">
        <title>30 novel species of actinomycetes from the DSMZ collection.</title>
        <authorList>
            <person name="Nouioui I."/>
        </authorList>
    </citation>
    <scope>NUCLEOTIDE SEQUENCE [LARGE SCALE GENOMIC DNA]</scope>
    <source>
        <strain evidence="3">DSM 41981</strain>
    </source>
</reference>
<sequence>MASLRSPWARPAPAGGPGTVWRQARRRENLQSWDIDTAAGERLLETFAALATHAVAADASLTATELEDLPLKTVAEAATGKRDYELLAGLPQTFDSVRDADAVNVFRLHVYRGGPSGLRITRLATELRHSILVLAEHGPARLRTCGDVLLRAPKAACRNEAEGNFRGVRVHRAVGAIKAVRGGLAAAQQDGDGAPARFTVKEMQVQSGHAQRRLVR</sequence>
<evidence type="ECO:0000313" key="3">
    <source>
        <dbReference type="Proteomes" id="UP001183535"/>
    </source>
</evidence>
<proteinExistence type="predicted"/>
<evidence type="ECO:0000256" key="1">
    <source>
        <dbReference type="SAM" id="MobiDB-lite"/>
    </source>
</evidence>
<organism evidence="2 3">
    <name type="scientific">Streptomyces doudnae</name>
    <dbReference type="NCBI Taxonomy" id="3075536"/>
    <lineage>
        <taxon>Bacteria</taxon>
        <taxon>Bacillati</taxon>
        <taxon>Actinomycetota</taxon>
        <taxon>Actinomycetes</taxon>
        <taxon>Kitasatosporales</taxon>
        <taxon>Streptomycetaceae</taxon>
        <taxon>Streptomyces</taxon>
    </lineage>
</organism>